<name>A0ABW6YZG5_9ACTN</name>
<accession>A0ABW6YZG5</accession>
<reference evidence="1 2" key="1">
    <citation type="submission" date="2024-10" db="EMBL/GenBank/DDBJ databases">
        <title>The Natural Products Discovery Center: Release of the First 8490 Sequenced Strains for Exploring Actinobacteria Biosynthetic Diversity.</title>
        <authorList>
            <person name="Kalkreuter E."/>
            <person name="Kautsar S.A."/>
            <person name="Yang D."/>
            <person name="Bader C.D."/>
            <person name="Teijaro C.N."/>
            <person name="Fluegel L."/>
            <person name="Davis C.M."/>
            <person name="Simpson J.R."/>
            <person name="Lauterbach L."/>
            <person name="Steele A.D."/>
            <person name="Gui C."/>
            <person name="Meng S."/>
            <person name="Li G."/>
            <person name="Viehrig K."/>
            <person name="Ye F."/>
            <person name="Su P."/>
            <person name="Kiefer A.F."/>
            <person name="Nichols A."/>
            <person name="Cepeda A.J."/>
            <person name="Yan W."/>
            <person name="Fan B."/>
            <person name="Jiang Y."/>
            <person name="Adhikari A."/>
            <person name="Zheng C.-J."/>
            <person name="Schuster L."/>
            <person name="Cowan T.M."/>
            <person name="Smanski M.J."/>
            <person name="Chevrette M.G."/>
            <person name="De Carvalho L.P.S."/>
            <person name="Shen B."/>
        </authorList>
    </citation>
    <scope>NUCLEOTIDE SEQUENCE [LARGE SCALE GENOMIC DNA]</scope>
    <source>
        <strain evidence="1 2">NPDC013366</strain>
    </source>
</reference>
<evidence type="ECO:0000313" key="1">
    <source>
        <dbReference type="EMBL" id="MFF9884189.1"/>
    </source>
</evidence>
<keyword evidence="2" id="KW-1185">Reference proteome</keyword>
<protein>
    <submittedName>
        <fullName evidence="1">Uncharacterized protein</fullName>
    </submittedName>
</protein>
<evidence type="ECO:0000313" key="2">
    <source>
        <dbReference type="Proteomes" id="UP001603418"/>
    </source>
</evidence>
<proteinExistence type="predicted"/>
<gene>
    <name evidence="1" type="ORF">ACF1HC_21665</name>
</gene>
<dbReference type="EMBL" id="JBICBM010000010">
    <property type="protein sequence ID" value="MFF9884189.1"/>
    <property type="molecule type" value="Genomic_DNA"/>
</dbReference>
<dbReference type="Proteomes" id="UP001603418">
    <property type="component" value="Unassembled WGS sequence"/>
</dbReference>
<sequence>MGVGERESWTTEEFGASHEGAVGVLLADSSMPDPVFIAMTSAGTGREVSQWSVYDGGDGFVRAPRAAALRAVCSCGWTSPHHPLHWEEFGGKGLAEAAGDVADACAQEWDVHTVEVERSAVTVPEPLAGLLLRVESEIEKLAKTTPLAALRAARRLEVIAVQTAYWPALDVINSDATGEQTAAALGLNEDAAQDLLARFGRLSRYH</sequence>
<comment type="caution">
    <text evidence="1">The sequence shown here is derived from an EMBL/GenBank/DDBJ whole genome shotgun (WGS) entry which is preliminary data.</text>
</comment>
<dbReference type="RefSeq" id="WP_167513330.1">
    <property type="nucleotide sequence ID" value="NZ_JBICBM010000010.1"/>
</dbReference>
<organism evidence="1 2">
    <name type="scientific">Streptomyces eurythermus</name>
    <dbReference type="NCBI Taxonomy" id="42237"/>
    <lineage>
        <taxon>Bacteria</taxon>
        <taxon>Bacillati</taxon>
        <taxon>Actinomycetota</taxon>
        <taxon>Actinomycetes</taxon>
        <taxon>Kitasatosporales</taxon>
        <taxon>Streptomycetaceae</taxon>
        <taxon>Streptomyces</taxon>
    </lineage>
</organism>